<accession>A0ABX0XIX9</accession>
<reference evidence="1 2" key="1">
    <citation type="submission" date="2020-03" db="EMBL/GenBank/DDBJ databases">
        <title>Genomic Encyclopedia of Type Strains, Phase IV (KMG-IV): sequencing the most valuable type-strain genomes for metagenomic binning, comparative biology and taxonomic classification.</title>
        <authorList>
            <person name="Goeker M."/>
        </authorList>
    </citation>
    <scope>NUCLEOTIDE SEQUENCE [LARGE SCALE GENOMIC DNA]</scope>
    <source>
        <strain evidence="1 2">DSM 27651</strain>
    </source>
</reference>
<dbReference type="RefSeq" id="WP_167952250.1">
    <property type="nucleotide sequence ID" value="NZ_JAATJE010000001.1"/>
</dbReference>
<comment type="caution">
    <text evidence="1">The sequence shown here is derived from an EMBL/GenBank/DDBJ whole genome shotgun (WGS) entry which is preliminary data.</text>
</comment>
<evidence type="ECO:0000313" key="1">
    <source>
        <dbReference type="EMBL" id="NJC32799.1"/>
    </source>
</evidence>
<organism evidence="1 2">
    <name type="scientific">Sphingomonas jejuensis</name>
    <dbReference type="NCBI Taxonomy" id="904715"/>
    <lineage>
        <taxon>Bacteria</taxon>
        <taxon>Pseudomonadati</taxon>
        <taxon>Pseudomonadota</taxon>
        <taxon>Alphaproteobacteria</taxon>
        <taxon>Sphingomonadales</taxon>
        <taxon>Sphingomonadaceae</taxon>
        <taxon>Sphingomonas</taxon>
    </lineage>
</organism>
<dbReference type="CDD" id="cd17033">
    <property type="entry name" value="DR1245-like"/>
    <property type="match status" value="1"/>
</dbReference>
<proteinExistence type="predicted"/>
<name>A0ABX0XIX9_9SPHN</name>
<dbReference type="Proteomes" id="UP000734218">
    <property type="component" value="Unassembled WGS sequence"/>
</dbReference>
<gene>
    <name evidence="1" type="ORF">GGR88_000273</name>
</gene>
<protein>
    <recommendedName>
        <fullName evidence="3">YbjN domain-containing protein</fullName>
    </recommendedName>
</protein>
<dbReference type="EMBL" id="JAATJE010000001">
    <property type="protein sequence ID" value="NJC32799.1"/>
    <property type="molecule type" value="Genomic_DNA"/>
</dbReference>
<dbReference type="InterPro" id="IPR019660">
    <property type="entry name" value="Put_sensory_transdc_reg_YbjN"/>
</dbReference>
<sequence length="169" mass="18661">MTPDEDDGSDVDEAPIDTLESYFAARGWTHERLGDDEIVGTAPGSWGSYELRGVWRDDDRVLQFLAFPDIRVAEDKRQAIYETVGLINEGLWLGHFELWAASGIVTFRHAAIVEGDEAGVLTVDRAELLVEAALDELDRFYPVFQFVLWGGKSPKDAIAAAMIDTAGEA</sequence>
<dbReference type="Pfam" id="PF10722">
    <property type="entry name" value="YbjN"/>
    <property type="match status" value="1"/>
</dbReference>
<evidence type="ECO:0000313" key="2">
    <source>
        <dbReference type="Proteomes" id="UP000734218"/>
    </source>
</evidence>
<keyword evidence="2" id="KW-1185">Reference proteome</keyword>
<evidence type="ECO:0008006" key="3">
    <source>
        <dbReference type="Google" id="ProtNLM"/>
    </source>
</evidence>